<comment type="caution">
    <text evidence="2">The sequence shown here is derived from an EMBL/GenBank/DDBJ whole genome shotgun (WGS) entry which is preliminary data.</text>
</comment>
<dbReference type="PANTHER" id="PTHR46791">
    <property type="entry name" value="EXPRESSED PROTEIN"/>
    <property type="match status" value="1"/>
</dbReference>
<name>A0A7J5Y4Z2_DISMA</name>
<evidence type="ECO:0000313" key="3">
    <source>
        <dbReference type="Proteomes" id="UP000518266"/>
    </source>
</evidence>
<dbReference type="InterPro" id="IPR058913">
    <property type="entry name" value="Integrase_dom_put"/>
</dbReference>
<sequence>MSGFVHALKILKTYTYASNSSVTESNEGIEAGLIHKYFTEGHAYEVILDFLEKRHNIFLCLRTLKRRLQNAGLTRRTDYTPIGTVHQTVAHELRGSGWLLGYRAMWQTLQQKYHLRVKREDVRQTISRLDPSGVQLRSRRRFVRRGYVTAGPNQVWHADGYDKLKPFGIAISGCIDGFSRKVMWLRSGSTNNDPGIIAQHYLQCLSEFGLLPARLRTDCGTENGTMAAINCTLRSQHTDDFAGALSHMYGTSTANQRIESWWSFFRKQKTQFWIELFSDLRERHLFNGSHEHKCLLQYVFWASYKKTSMSTDSCGTTTPSDLFACLSVHQVNLIPCTTCLTVSWEALHHFDGIMQASSQYNLCGDENLEMHFVDLQRRSGLAPPVNWTAAVQNYISMKNMSGV</sequence>
<evidence type="ECO:0000259" key="1">
    <source>
        <dbReference type="Pfam" id="PF24764"/>
    </source>
</evidence>
<dbReference type="PANTHER" id="PTHR46791:SF12">
    <property type="match status" value="1"/>
</dbReference>
<dbReference type="EMBL" id="JAAKFY010000015">
    <property type="protein sequence ID" value="KAF3844484.1"/>
    <property type="molecule type" value="Genomic_DNA"/>
</dbReference>
<dbReference type="Pfam" id="PF24764">
    <property type="entry name" value="rva_4"/>
    <property type="match status" value="1"/>
</dbReference>
<keyword evidence="3" id="KW-1185">Reference proteome</keyword>
<feature type="domain" description="Integrase core" evidence="1">
    <location>
        <begin position="147"/>
        <end position="306"/>
    </location>
</feature>
<evidence type="ECO:0000313" key="2">
    <source>
        <dbReference type="EMBL" id="KAF3844484.1"/>
    </source>
</evidence>
<accession>A0A7J5Y4Z2</accession>
<proteinExistence type="predicted"/>
<organism evidence="2 3">
    <name type="scientific">Dissostichus mawsoni</name>
    <name type="common">Antarctic cod</name>
    <dbReference type="NCBI Taxonomy" id="36200"/>
    <lineage>
        <taxon>Eukaryota</taxon>
        <taxon>Metazoa</taxon>
        <taxon>Chordata</taxon>
        <taxon>Craniata</taxon>
        <taxon>Vertebrata</taxon>
        <taxon>Euteleostomi</taxon>
        <taxon>Actinopterygii</taxon>
        <taxon>Neopterygii</taxon>
        <taxon>Teleostei</taxon>
        <taxon>Neoteleostei</taxon>
        <taxon>Acanthomorphata</taxon>
        <taxon>Eupercaria</taxon>
        <taxon>Perciformes</taxon>
        <taxon>Notothenioidei</taxon>
        <taxon>Nototheniidae</taxon>
        <taxon>Dissostichus</taxon>
    </lineage>
</organism>
<gene>
    <name evidence="2" type="ORF">F7725_007647</name>
</gene>
<dbReference type="AlphaFoldDB" id="A0A7J5Y4Z2"/>
<reference evidence="2 3" key="1">
    <citation type="submission" date="2020-03" db="EMBL/GenBank/DDBJ databases">
        <title>Dissostichus mawsoni Genome sequencing and assembly.</title>
        <authorList>
            <person name="Park H."/>
        </authorList>
    </citation>
    <scope>NUCLEOTIDE SEQUENCE [LARGE SCALE GENOMIC DNA]</scope>
    <source>
        <strain evidence="2">DM0001</strain>
        <tissue evidence="2">Muscle</tissue>
    </source>
</reference>
<protein>
    <recommendedName>
        <fullName evidence="1">Integrase core domain-containing protein</fullName>
    </recommendedName>
</protein>
<dbReference type="Proteomes" id="UP000518266">
    <property type="component" value="Unassembled WGS sequence"/>
</dbReference>
<dbReference type="OrthoDB" id="6119988at2759"/>